<organism evidence="2 3">
    <name type="scientific">Propionicimonas paludicola</name>
    <dbReference type="NCBI Taxonomy" id="185243"/>
    <lineage>
        <taxon>Bacteria</taxon>
        <taxon>Bacillati</taxon>
        <taxon>Actinomycetota</taxon>
        <taxon>Actinomycetes</taxon>
        <taxon>Propionibacteriales</taxon>
        <taxon>Nocardioidaceae</taxon>
        <taxon>Propionicimonas</taxon>
    </lineage>
</organism>
<evidence type="ECO:0000313" key="3">
    <source>
        <dbReference type="Proteomes" id="UP000226079"/>
    </source>
</evidence>
<proteinExistence type="predicted"/>
<feature type="transmembrane region" description="Helical" evidence="1">
    <location>
        <begin position="7"/>
        <end position="32"/>
    </location>
</feature>
<dbReference type="Proteomes" id="UP000226079">
    <property type="component" value="Unassembled WGS sequence"/>
</dbReference>
<name>A0A2A9CQB8_9ACTN</name>
<dbReference type="EMBL" id="PDJC01000001">
    <property type="protein sequence ID" value="PFG16603.1"/>
    <property type="molecule type" value="Genomic_DNA"/>
</dbReference>
<reference evidence="2 3" key="1">
    <citation type="submission" date="2017-10" db="EMBL/GenBank/DDBJ databases">
        <title>Sequencing the genomes of 1000 actinobacteria strains.</title>
        <authorList>
            <person name="Klenk H.-P."/>
        </authorList>
    </citation>
    <scope>NUCLEOTIDE SEQUENCE [LARGE SCALE GENOMIC DNA]</scope>
    <source>
        <strain evidence="2 3">DSM 15597</strain>
    </source>
</reference>
<dbReference type="AlphaFoldDB" id="A0A2A9CQB8"/>
<evidence type="ECO:0000313" key="2">
    <source>
        <dbReference type="EMBL" id="PFG16603.1"/>
    </source>
</evidence>
<evidence type="ECO:0000256" key="1">
    <source>
        <dbReference type="SAM" id="Phobius"/>
    </source>
</evidence>
<keyword evidence="1" id="KW-0812">Transmembrane</keyword>
<comment type="caution">
    <text evidence="2">The sequence shown here is derived from an EMBL/GenBank/DDBJ whole genome shotgun (WGS) entry which is preliminary data.</text>
</comment>
<feature type="transmembrane region" description="Helical" evidence="1">
    <location>
        <begin position="52"/>
        <end position="71"/>
    </location>
</feature>
<keyword evidence="3" id="KW-1185">Reference proteome</keyword>
<dbReference type="InterPro" id="IPR025329">
    <property type="entry name" value="DUF4235"/>
</dbReference>
<dbReference type="RefSeq" id="WP_098460124.1">
    <property type="nucleotide sequence ID" value="NZ_PDJC01000001.1"/>
</dbReference>
<gene>
    <name evidence="2" type="ORF">ATK74_1150</name>
</gene>
<keyword evidence="1" id="KW-1133">Transmembrane helix</keyword>
<accession>A0A2A9CQB8</accession>
<dbReference type="Pfam" id="PF14019">
    <property type="entry name" value="DUF4235"/>
    <property type="match status" value="1"/>
</dbReference>
<protein>
    <submittedName>
        <fullName evidence="2">Uncharacterized protein DUF4235</fullName>
    </submittedName>
</protein>
<sequence>MEISEKLVWGLVTAATSTIATAVAVKAVTAAWELATGETPPEPNDPQVPLRRALTWALASGVGIGLTQLLANRFAASRWAAATGKPAPRVGKTTLRI</sequence>
<keyword evidence="1" id="KW-0472">Membrane</keyword>
<dbReference type="OrthoDB" id="6293727at2"/>